<dbReference type="GO" id="GO:0070291">
    <property type="term" value="P:N-acylethanolamine metabolic process"/>
    <property type="evidence" value="ECO:0007669"/>
    <property type="project" value="TreeGrafter"/>
</dbReference>
<dbReference type="STRING" id="1484053.SAMN05444274_1431"/>
<organism evidence="3 4">
    <name type="scientific">Mariniphaga anaerophila</name>
    <dbReference type="NCBI Taxonomy" id="1484053"/>
    <lineage>
        <taxon>Bacteria</taxon>
        <taxon>Pseudomonadati</taxon>
        <taxon>Bacteroidota</taxon>
        <taxon>Bacteroidia</taxon>
        <taxon>Marinilabiliales</taxon>
        <taxon>Prolixibacteraceae</taxon>
        <taxon>Mariniphaga</taxon>
    </lineage>
</organism>
<feature type="domain" description="GP-PDE" evidence="2">
    <location>
        <begin position="56"/>
        <end position="287"/>
    </location>
</feature>
<dbReference type="PANTHER" id="PTHR46320:SF1">
    <property type="entry name" value="GLYCEROPHOSPHODIESTER PHOSPHODIESTERASE 1"/>
    <property type="match status" value="1"/>
</dbReference>
<dbReference type="RefSeq" id="WP_073003686.1">
    <property type="nucleotide sequence ID" value="NZ_FQUM01000043.1"/>
</dbReference>
<dbReference type="EMBL" id="FQUM01000043">
    <property type="protein sequence ID" value="SHG08339.1"/>
    <property type="molecule type" value="Genomic_DNA"/>
</dbReference>
<dbReference type="Proteomes" id="UP000184164">
    <property type="component" value="Unassembled WGS sequence"/>
</dbReference>
<reference evidence="3 4" key="1">
    <citation type="submission" date="2016-11" db="EMBL/GenBank/DDBJ databases">
        <authorList>
            <person name="Jaros S."/>
            <person name="Januszkiewicz K."/>
            <person name="Wedrychowicz H."/>
        </authorList>
    </citation>
    <scope>NUCLEOTIDE SEQUENCE [LARGE SCALE GENOMIC DNA]</scope>
    <source>
        <strain evidence="3 4">DSM 26910</strain>
    </source>
</reference>
<dbReference type="AlphaFoldDB" id="A0A1M5GX79"/>
<dbReference type="SUPFAM" id="SSF51695">
    <property type="entry name" value="PLC-like phosphodiesterases"/>
    <property type="match status" value="1"/>
</dbReference>
<dbReference type="InterPro" id="IPR030395">
    <property type="entry name" value="GP_PDE_dom"/>
</dbReference>
<sequence length="287" mass="32468">MKLKRLGKEISRVVPMTFLLLSGCSAFTQNAGDNYLEFKTTEEIQEFFQYRNDGSVIVSGHRGGLAKDFPENSIEGFQHVLEQMPAFFEIDPRLTKDSVIVLMHDATLDRTTTATGRLSDYTFAELKDVKLKDSDGYATVCNIPTLEEAIKWSKGKTVINLDKKDVPMHMIVELVRKHKAENHVMLTVHTGAQARYYYDRLPSVMLSAFSRNKKEFEDLMISGVPADNMIAYVGRTIDDSNAEIVEKLRAKGIRCMVSYAPTIDKLKTKEERRKAYAEALTAKPDIV</sequence>
<dbReference type="GO" id="GO:0006644">
    <property type="term" value="P:phospholipid metabolic process"/>
    <property type="evidence" value="ECO:0007669"/>
    <property type="project" value="TreeGrafter"/>
</dbReference>
<dbReference type="GO" id="GO:0008889">
    <property type="term" value="F:glycerophosphodiester phosphodiesterase activity"/>
    <property type="evidence" value="ECO:0007669"/>
    <property type="project" value="TreeGrafter"/>
</dbReference>
<dbReference type="PANTHER" id="PTHR46320">
    <property type="entry name" value="GLYCEROPHOSPHODIESTER PHOSPHODIESTERASE 1"/>
    <property type="match status" value="1"/>
</dbReference>
<dbReference type="Pfam" id="PF03009">
    <property type="entry name" value="GDPD"/>
    <property type="match status" value="1"/>
</dbReference>
<dbReference type="InterPro" id="IPR017946">
    <property type="entry name" value="PLC-like_Pdiesterase_TIM-brl"/>
</dbReference>
<dbReference type="PROSITE" id="PS51257">
    <property type="entry name" value="PROKAR_LIPOPROTEIN"/>
    <property type="match status" value="1"/>
</dbReference>
<gene>
    <name evidence="3" type="ORF">SAMN05444274_1431</name>
</gene>
<evidence type="ECO:0000313" key="4">
    <source>
        <dbReference type="Proteomes" id="UP000184164"/>
    </source>
</evidence>
<protein>
    <submittedName>
        <fullName evidence="3">Glycerophosphoryl diester phosphodiesterase</fullName>
    </submittedName>
</protein>
<feature type="non-terminal residue" evidence="3">
    <location>
        <position position="287"/>
    </location>
</feature>
<evidence type="ECO:0000259" key="2">
    <source>
        <dbReference type="PROSITE" id="PS51704"/>
    </source>
</evidence>
<feature type="signal peptide" evidence="1">
    <location>
        <begin position="1"/>
        <end position="31"/>
    </location>
</feature>
<keyword evidence="1" id="KW-0732">Signal</keyword>
<dbReference type="GO" id="GO:0005886">
    <property type="term" value="C:plasma membrane"/>
    <property type="evidence" value="ECO:0007669"/>
    <property type="project" value="TreeGrafter"/>
</dbReference>
<dbReference type="Gene3D" id="3.20.20.190">
    <property type="entry name" value="Phosphatidylinositol (PI) phosphodiesterase"/>
    <property type="match status" value="1"/>
</dbReference>
<name>A0A1M5GX79_9BACT</name>
<evidence type="ECO:0000313" key="3">
    <source>
        <dbReference type="EMBL" id="SHG08339.1"/>
    </source>
</evidence>
<keyword evidence="4" id="KW-1185">Reference proteome</keyword>
<dbReference type="OrthoDB" id="384721at2"/>
<dbReference type="PROSITE" id="PS51704">
    <property type="entry name" value="GP_PDE"/>
    <property type="match status" value="1"/>
</dbReference>
<dbReference type="GO" id="GO:0006580">
    <property type="term" value="P:ethanolamine metabolic process"/>
    <property type="evidence" value="ECO:0007669"/>
    <property type="project" value="TreeGrafter"/>
</dbReference>
<feature type="chain" id="PRO_5012635335" evidence="1">
    <location>
        <begin position="32"/>
        <end position="287"/>
    </location>
</feature>
<evidence type="ECO:0000256" key="1">
    <source>
        <dbReference type="SAM" id="SignalP"/>
    </source>
</evidence>
<dbReference type="CDD" id="cd08566">
    <property type="entry name" value="GDPD_AtGDE_like"/>
    <property type="match status" value="1"/>
</dbReference>
<accession>A0A1M5GX79</accession>
<proteinExistence type="predicted"/>